<name>X0Z801_9ZZZZ</name>
<feature type="non-terminal residue" evidence="2">
    <location>
        <position position="1"/>
    </location>
</feature>
<sequence length="130" mass="13586">GASGDFGFLGDLPGGISEERTGEIVQESLRDIDPRFQQSGLLDSGVRASISGRVAGDIRRQSEEFNIGNRLNLLNLALGGQAQVQQPILGFSSQLGQRLAGLRPTSTQFSGRSTSTQSGGGGLGGLMSFF</sequence>
<feature type="compositionally biased region" description="Low complexity" evidence="1">
    <location>
        <begin position="105"/>
        <end position="117"/>
    </location>
</feature>
<organism evidence="2">
    <name type="scientific">marine sediment metagenome</name>
    <dbReference type="NCBI Taxonomy" id="412755"/>
    <lineage>
        <taxon>unclassified sequences</taxon>
        <taxon>metagenomes</taxon>
        <taxon>ecological metagenomes</taxon>
    </lineage>
</organism>
<comment type="caution">
    <text evidence="2">The sequence shown here is derived from an EMBL/GenBank/DDBJ whole genome shotgun (WGS) entry which is preliminary data.</text>
</comment>
<accession>X0Z801</accession>
<evidence type="ECO:0000313" key="2">
    <source>
        <dbReference type="EMBL" id="GAG65254.1"/>
    </source>
</evidence>
<dbReference type="EMBL" id="BART01007888">
    <property type="protein sequence ID" value="GAG65254.1"/>
    <property type="molecule type" value="Genomic_DNA"/>
</dbReference>
<dbReference type="AlphaFoldDB" id="X0Z801"/>
<proteinExistence type="predicted"/>
<feature type="region of interest" description="Disordered" evidence="1">
    <location>
        <begin position="103"/>
        <end position="124"/>
    </location>
</feature>
<protein>
    <submittedName>
        <fullName evidence="2">Uncharacterized protein</fullName>
    </submittedName>
</protein>
<reference evidence="2" key="1">
    <citation type="journal article" date="2014" name="Front. Microbiol.">
        <title>High frequency of phylogenetically diverse reductive dehalogenase-homologous genes in deep subseafloor sedimentary metagenomes.</title>
        <authorList>
            <person name="Kawai M."/>
            <person name="Futagami T."/>
            <person name="Toyoda A."/>
            <person name="Takaki Y."/>
            <person name="Nishi S."/>
            <person name="Hori S."/>
            <person name="Arai W."/>
            <person name="Tsubouchi T."/>
            <person name="Morono Y."/>
            <person name="Uchiyama I."/>
            <person name="Ito T."/>
            <person name="Fujiyama A."/>
            <person name="Inagaki F."/>
            <person name="Takami H."/>
        </authorList>
    </citation>
    <scope>NUCLEOTIDE SEQUENCE</scope>
    <source>
        <strain evidence="2">Expedition CK06-06</strain>
    </source>
</reference>
<evidence type="ECO:0000256" key="1">
    <source>
        <dbReference type="SAM" id="MobiDB-lite"/>
    </source>
</evidence>
<gene>
    <name evidence="2" type="ORF">S01H4_17860</name>
</gene>